<reference evidence="2 3" key="2">
    <citation type="journal article" date="2016" name="Genome Announc.">
        <title>Draft Genome Sequence of the N2-Fixing Cyanobacterium Nostoc piscinale CENA21, Isolated from the Brazilian Amazon Floodplain.</title>
        <authorList>
            <person name="Leao T."/>
            <person name="Guimaraes P.I."/>
            <person name="de Melo A.G."/>
            <person name="Ramos R.T."/>
            <person name="Leao P.N."/>
            <person name="Silva A."/>
            <person name="Fiore M.F."/>
            <person name="Schneider M.P."/>
        </authorList>
    </citation>
    <scope>NUCLEOTIDE SEQUENCE [LARGE SCALE GENOMIC DNA]</scope>
    <source>
        <strain evidence="2 3">CENA21</strain>
    </source>
</reference>
<evidence type="ECO:0000313" key="3">
    <source>
        <dbReference type="Proteomes" id="UP000062645"/>
    </source>
</evidence>
<dbReference type="PATRIC" id="fig|224013.5.peg.1905"/>
<dbReference type="AlphaFoldDB" id="A0A0M4T2R2"/>
<evidence type="ECO:0008006" key="4">
    <source>
        <dbReference type="Google" id="ProtNLM"/>
    </source>
</evidence>
<sequence length="122" mass="13832">MRKLTAFIFTLGLLTPYPVIAQPISPESLYLKLVDYQLKQSGNFLIGITNDRKIIDGKFVCRRFRSGASKEEIINTFLRVVSEFDPQIDSPSGNAMLEYLSVTSATGVTIFCPEFKGWTRFR</sequence>
<dbReference type="RefSeq" id="WP_062290601.1">
    <property type="nucleotide sequence ID" value="NZ_CP012036.1"/>
</dbReference>
<dbReference type="EMBL" id="CP012036">
    <property type="protein sequence ID" value="ALF52791.1"/>
    <property type="molecule type" value="Genomic_DNA"/>
</dbReference>
<feature type="chain" id="PRO_5005801928" description="DUF732 domain-containing protein" evidence="1">
    <location>
        <begin position="22"/>
        <end position="122"/>
    </location>
</feature>
<proteinExistence type="predicted"/>
<feature type="signal peptide" evidence="1">
    <location>
        <begin position="1"/>
        <end position="21"/>
    </location>
</feature>
<protein>
    <recommendedName>
        <fullName evidence="4">DUF732 domain-containing protein</fullName>
    </recommendedName>
</protein>
<evidence type="ECO:0000313" key="2">
    <source>
        <dbReference type="EMBL" id="ALF52791.1"/>
    </source>
</evidence>
<keyword evidence="1" id="KW-0732">Signal</keyword>
<reference evidence="3" key="1">
    <citation type="submission" date="2015-07" db="EMBL/GenBank/DDBJ databases">
        <title>Genome Of Nitrogen-Fixing Cyanobacterium Nostoc piscinale CENA21 From Solimoes/Amazon River Floodplain Sediments And Comparative Genomics To Uncover Biosynthetic Natural Products Potential.</title>
        <authorList>
            <person name="Leao T.F."/>
            <person name="Leao P.N."/>
            <person name="Guimaraes P.I."/>
            <person name="de Melo A.G.C."/>
            <person name="Ramos R.T.J."/>
            <person name="Silva A."/>
            <person name="Fiore M.F."/>
            <person name="Schneider M.P.C."/>
        </authorList>
    </citation>
    <scope>NUCLEOTIDE SEQUENCE [LARGE SCALE GENOMIC DNA]</scope>
    <source>
        <strain evidence="3">CENA21</strain>
    </source>
</reference>
<keyword evidence="3" id="KW-1185">Reference proteome</keyword>
<dbReference type="KEGG" id="npz:ACX27_07850"/>
<organism evidence="2 3">
    <name type="scientific">Nostoc piscinale CENA21</name>
    <dbReference type="NCBI Taxonomy" id="224013"/>
    <lineage>
        <taxon>Bacteria</taxon>
        <taxon>Bacillati</taxon>
        <taxon>Cyanobacteriota</taxon>
        <taxon>Cyanophyceae</taxon>
        <taxon>Nostocales</taxon>
        <taxon>Nostocaceae</taxon>
        <taxon>Nostoc</taxon>
    </lineage>
</organism>
<evidence type="ECO:0000256" key="1">
    <source>
        <dbReference type="SAM" id="SignalP"/>
    </source>
</evidence>
<accession>A0A0M4T2R2</accession>
<name>A0A0M4T2R2_9NOSO</name>
<dbReference type="Proteomes" id="UP000062645">
    <property type="component" value="Chromosome"/>
</dbReference>
<gene>
    <name evidence="2" type="ORF">ACX27_07850</name>
</gene>